<reference evidence="2" key="2">
    <citation type="journal article" date="2017" name="J. Anim. Genet.">
        <title>Multiple reference genome sequences of hot pepper reveal the massive evolution of plant disease resistance genes by retroduplication.</title>
        <authorList>
            <person name="Kim S."/>
            <person name="Park J."/>
            <person name="Yeom S.-I."/>
            <person name="Kim Y.-M."/>
            <person name="Seo E."/>
            <person name="Kim K.-T."/>
            <person name="Kim M.-S."/>
            <person name="Lee J.M."/>
            <person name="Cheong K."/>
            <person name="Shin H.-S."/>
            <person name="Kim S.-B."/>
            <person name="Han K."/>
            <person name="Lee J."/>
            <person name="Park M."/>
            <person name="Lee H.-A."/>
            <person name="Lee H.-Y."/>
            <person name="Lee Y."/>
            <person name="Oh S."/>
            <person name="Lee J.H."/>
            <person name="Choi E."/>
            <person name="Choi E."/>
            <person name="Lee S.E."/>
            <person name="Jeon J."/>
            <person name="Kim H."/>
            <person name="Choi G."/>
            <person name="Song H."/>
            <person name="Lee J."/>
            <person name="Lee S.-C."/>
            <person name="Kwon J.-K."/>
            <person name="Lee H.-Y."/>
            <person name="Koo N."/>
            <person name="Hong Y."/>
            <person name="Kim R.W."/>
            <person name="Kang W.-H."/>
            <person name="Huh J.H."/>
            <person name="Kang B.-C."/>
            <person name="Yang T.-J."/>
            <person name="Lee Y.-H."/>
            <person name="Bennetzen J.L."/>
            <person name="Choi D."/>
        </authorList>
    </citation>
    <scope>NUCLEOTIDE SEQUENCE [LARGE SCALE GENOMIC DNA]</scope>
    <source>
        <strain evidence="2">cv. PBC81</strain>
    </source>
</reference>
<protein>
    <submittedName>
        <fullName evidence="1">Uncharacterized protein</fullName>
    </submittedName>
</protein>
<evidence type="ECO:0000313" key="2">
    <source>
        <dbReference type="Proteomes" id="UP000224567"/>
    </source>
</evidence>
<organism evidence="1 2">
    <name type="scientific">Capsicum baccatum</name>
    <name type="common">Peruvian pepper</name>
    <dbReference type="NCBI Taxonomy" id="33114"/>
    <lineage>
        <taxon>Eukaryota</taxon>
        <taxon>Viridiplantae</taxon>
        <taxon>Streptophyta</taxon>
        <taxon>Embryophyta</taxon>
        <taxon>Tracheophyta</taxon>
        <taxon>Spermatophyta</taxon>
        <taxon>Magnoliopsida</taxon>
        <taxon>eudicotyledons</taxon>
        <taxon>Gunneridae</taxon>
        <taxon>Pentapetalae</taxon>
        <taxon>asterids</taxon>
        <taxon>lamiids</taxon>
        <taxon>Solanales</taxon>
        <taxon>Solanaceae</taxon>
        <taxon>Solanoideae</taxon>
        <taxon>Capsiceae</taxon>
        <taxon>Capsicum</taxon>
    </lineage>
</organism>
<accession>A0A2G2WWW3</accession>
<keyword evidence="2" id="KW-1185">Reference proteome</keyword>
<gene>
    <name evidence="1" type="ORF">CQW23_09406</name>
</gene>
<evidence type="ECO:0000313" key="1">
    <source>
        <dbReference type="EMBL" id="PHT49659.1"/>
    </source>
</evidence>
<name>A0A2G2WWW3_CAPBA</name>
<reference evidence="1 2" key="1">
    <citation type="journal article" date="2017" name="Genome Biol.">
        <title>New reference genome sequences of hot pepper reveal the massive evolution of plant disease-resistance genes by retroduplication.</title>
        <authorList>
            <person name="Kim S."/>
            <person name="Park J."/>
            <person name="Yeom S.I."/>
            <person name="Kim Y.M."/>
            <person name="Seo E."/>
            <person name="Kim K.T."/>
            <person name="Kim M.S."/>
            <person name="Lee J.M."/>
            <person name="Cheong K."/>
            <person name="Shin H.S."/>
            <person name="Kim S.B."/>
            <person name="Han K."/>
            <person name="Lee J."/>
            <person name="Park M."/>
            <person name="Lee H.A."/>
            <person name="Lee H.Y."/>
            <person name="Lee Y."/>
            <person name="Oh S."/>
            <person name="Lee J.H."/>
            <person name="Choi E."/>
            <person name="Choi E."/>
            <person name="Lee S.E."/>
            <person name="Jeon J."/>
            <person name="Kim H."/>
            <person name="Choi G."/>
            <person name="Song H."/>
            <person name="Lee J."/>
            <person name="Lee S.C."/>
            <person name="Kwon J.K."/>
            <person name="Lee H.Y."/>
            <person name="Koo N."/>
            <person name="Hong Y."/>
            <person name="Kim R.W."/>
            <person name="Kang W.H."/>
            <person name="Huh J.H."/>
            <person name="Kang B.C."/>
            <person name="Yang T.J."/>
            <person name="Lee Y.H."/>
            <person name="Bennetzen J.L."/>
            <person name="Choi D."/>
        </authorList>
    </citation>
    <scope>NUCLEOTIDE SEQUENCE [LARGE SCALE GENOMIC DNA]</scope>
    <source>
        <strain evidence="2">cv. PBC81</strain>
    </source>
</reference>
<dbReference type="AlphaFoldDB" id="A0A2G2WWW3"/>
<comment type="caution">
    <text evidence="1">The sequence shown here is derived from an EMBL/GenBank/DDBJ whole genome shotgun (WGS) entry which is preliminary data.</text>
</comment>
<proteinExistence type="predicted"/>
<dbReference type="EMBL" id="MLFT02000004">
    <property type="protein sequence ID" value="PHT49659.1"/>
    <property type="molecule type" value="Genomic_DNA"/>
</dbReference>
<dbReference type="Proteomes" id="UP000224567">
    <property type="component" value="Unassembled WGS sequence"/>
</dbReference>
<dbReference type="OrthoDB" id="1329044at2759"/>
<sequence length="83" mass="9489">MRLYSPQTFRGGVVYLIKRGKSGLLLSVDESKDRRWMERSVSVRTSEIIPDNRLPFPEAWNMNPNKREAECRGTSSSMSSAHS</sequence>